<evidence type="ECO:0000313" key="1">
    <source>
        <dbReference type="EMBL" id="KAK3058434.1"/>
    </source>
</evidence>
<keyword evidence="2" id="KW-1185">Reference proteome</keyword>
<comment type="caution">
    <text evidence="1">The sequence shown here is derived from an EMBL/GenBank/DDBJ whole genome shotgun (WGS) entry which is preliminary data.</text>
</comment>
<gene>
    <name evidence="1" type="ORF">LTS18_011301</name>
</gene>
<protein>
    <submittedName>
        <fullName evidence="1">Uncharacterized protein</fullName>
    </submittedName>
</protein>
<feature type="non-terminal residue" evidence="1">
    <location>
        <position position="429"/>
    </location>
</feature>
<sequence>MLLGLLPFTALAVAQFPPPVKYDKVIKSPIDPRITVSYKSPQPGTCQTVYETQRQYTGIADGTYDRYITLPPNTLQPYQQDYTINTFFWFVESRLNPATSPLTIWLNGGPGSSSMIGLFNENGPCEVVQLPNNPDDGFGGYGTQARMWGWDRSSNILYVDQPDQVGFSFDKLMDGTLDLLRGGSIYMPPRPPTSLDPPWNALNGTFPSQKPGSTVNTTQIAAQAMYHFLQAWLTAFPQYNPGTLPNGTDVHPAGVNLFAESYGGVYGPTFSEFFDEMNEKRANGSIPKNDSLEIQLESLGIVNGCMDFLTTGEYYPRFANNNTYGIEVIGLEDTLNQMSTFSQRGGCADQIRTCRTLAAKYDAQGEGDEQNVNAACSNAFETCLTIENAYRSSNRSYYDIRQMNPEPVPGGKYLEYLSQAQVQASIGAQ</sequence>
<organism evidence="1 2">
    <name type="scientific">Coniosporium uncinatum</name>
    <dbReference type="NCBI Taxonomy" id="93489"/>
    <lineage>
        <taxon>Eukaryota</taxon>
        <taxon>Fungi</taxon>
        <taxon>Dikarya</taxon>
        <taxon>Ascomycota</taxon>
        <taxon>Pezizomycotina</taxon>
        <taxon>Dothideomycetes</taxon>
        <taxon>Dothideomycetes incertae sedis</taxon>
        <taxon>Coniosporium</taxon>
    </lineage>
</organism>
<dbReference type="Proteomes" id="UP001186974">
    <property type="component" value="Unassembled WGS sequence"/>
</dbReference>
<accession>A0ACC3CYM3</accession>
<evidence type="ECO:0000313" key="2">
    <source>
        <dbReference type="Proteomes" id="UP001186974"/>
    </source>
</evidence>
<name>A0ACC3CYM3_9PEZI</name>
<reference evidence="1" key="1">
    <citation type="submission" date="2024-09" db="EMBL/GenBank/DDBJ databases">
        <title>Black Yeasts Isolated from many extreme environments.</title>
        <authorList>
            <person name="Coleine C."/>
            <person name="Stajich J.E."/>
            <person name="Selbmann L."/>
        </authorList>
    </citation>
    <scope>NUCLEOTIDE SEQUENCE</scope>
    <source>
        <strain evidence="1">CCFEE 5737</strain>
    </source>
</reference>
<proteinExistence type="predicted"/>
<dbReference type="EMBL" id="JAWDJW010009585">
    <property type="protein sequence ID" value="KAK3058434.1"/>
    <property type="molecule type" value="Genomic_DNA"/>
</dbReference>